<dbReference type="InterPro" id="IPR025625">
    <property type="entry name" value="YuzL"/>
</dbReference>
<proteinExistence type="predicted"/>
<feature type="compositionally biased region" description="Polar residues" evidence="1">
    <location>
        <begin position="13"/>
        <end position="27"/>
    </location>
</feature>
<protein>
    <submittedName>
        <fullName evidence="2">YuzL-like protein</fullName>
    </submittedName>
</protein>
<keyword evidence="3" id="KW-1185">Reference proteome</keyword>
<organism evidence="2 3">
    <name type="scientific">Mesobacillus persicus</name>
    <dbReference type="NCBI Taxonomy" id="930146"/>
    <lineage>
        <taxon>Bacteria</taxon>
        <taxon>Bacillati</taxon>
        <taxon>Bacillota</taxon>
        <taxon>Bacilli</taxon>
        <taxon>Bacillales</taxon>
        <taxon>Bacillaceae</taxon>
        <taxon>Mesobacillus</taxon>
    </lineage>
</organism>
<dbReference type="RefSeq" id="WP_211482086.1">
    <property type="nucleotide sequence ID" value="NZ_FOBW01000015.1"/>
</dbReference>
<evidence type="ECO:0000313" key="2">
    <source>
        <dbReference type="EMBL" id="SEN57619.1"/>
    </source>
</evidence>
<evidence type="ECO:0000313" key="3">
    <source>
        <dbReference type="Proteomes" id="UP000198553"/>
    </source>
</evidence>
<dbReference type="AlphaFoldDB" id="A0A1H8HNB9"/>
<evidence type="ECO:0000256" key="1">
    <source>
        <dbReference type="SAM" id="MobiDB-lite"/>
    </source>
</evidence>
<accession>A0A1H8HNB9</accession>
<sequence length="44" mass="4741">MMSKRKANPATIGLNSSQVEGQGTTNHETGKVKAPSSRNKQKQD</sequence>
<reference evidence="3" key="1">
    <citation type="submission" date="2016-10" db="EMBL/GenBank/DDBJ databases">
        <authorList>
            <person name="Varghese N."/>
            <person name="Submissions S."/>
        </authorList>
    </citation>
    <scope>NUCLEOTIDE SEQUENCE [LARGE SCALE GENOMIC DNA]</scope>
    <source>
        <strain evidence="3">B48,IBRC-M 10115,DSM 25386,CECT 8001</strain>
    </source>
</reference>
<feature type="region of interest" description="Disordered" evidence="1">
    <location>
        <begin position="1"/>
        <end position="44"/>
    </location>
</feature>
<gene>
    <name evidence="2" type="ORF">SAMN05192533_11582</name>
</gene>
<dbReference type="EMBL" id="FOBW01000015">
    <property type="protein sequence ID" value="SEN57619.1"/>
    <property type="molecule type" value="Genomic_DNA"/>
</dbReference>
<name>A0A1H8HNB9_9BACI</name>
<dbReference type="Proteomes" id="UP000198553">
    <property type="component" value="Unassembled WGS sequence"/>
</dbReference>
<dbReference type="Pfam" id="PF14115">
    <property type="entry name" value="YuzL"/>
    <property type="match status" value="1"/>
</dbReference>